<proteinExistence type="inferred from homology"/>
<feature type="domain" description="Peptidase M50" evidence="14">
    <location>
        <begin position="323"/>
        <end position="496"/>
    </location>
</feature>
<evidence type="ECO:0000256" key="2">
    <source>
        <dbReference type="ARBA" id="ARBA00004229"/>
    </source>
</evidence>
<evidence type="ECO:0000256" key="4">
    <source>
        <dbReference type="ARBA" id="ARBA00022528"/>
    </source>
</evidence>
<keyword evidence="12 13" id="KW-0472">Membrane</keyword>
<evidence type="ECO:0000256" key="11">
    <source>
        <dbReference type="ARBA" id="ARBA00023049"/>
    </source>
</evidence>
<keyword evidence="8" id="KW-0378">Hydrolase</keyword>
<reference evidence="15 16" key="1">
    <citation type="journal article" date="2015" name="Genome Biol. Evol.">
        <title>Comparative Genomics of a Bacterivorous Green Alga Reveals Evolutionary Causalities and Consequences of Phago-Mixotrophic Mode of Nutrition.</title>
        <authorList>
            <person name="Burns J.A."/>
            <person name="Paasch A."/>
            <person name="Narechania A."/>
            <person name="Kim E."/>
        </authorList>
    </citation>
    <scope>NUCLEOTIDE SEQUENCE [LARGE SCALE GENOMIC DNA]</scope>
    <source>
        <strain evidence="15 16">PLY_AMNH</strain>
    </source>
</reference>
<dbReference type="GO" id="GO:0008237">
    <property type="term" value="F:metallopeptidase activity"/>
    <property type="evidence" value="ECO:0007669"/>
    <property type="project" value="UniProtKB-KW"/>
</dbReference>
<accession>A0AAE0GZW0</accession>
<keyword evidence="16" id="KW-1185">Reference proteome</keyword>
<evidence type="ECO:0000313" key="15">
    <source>
        <dbReference type="EMBL" id="KAK3287295.1"/>
    </source>
</evidence>
<evidence type="ECO:0000256" key="10">
    <source>
        <dbReference type="ARBA" id="ARBA00022989"/>
    </source>
</evidence>
<evidence type="ECO:0000256" key="9">
    <source>
        <dbReference type="ARBA" id="ARBA00022946"/>
    </source>
</evidence>
<keyword evidence="5" id="KW-0934">Plastid</keyword>
<evidence type="ECO:0000256" key="13">
    <source>
        <dbReference type="SAM" id="Phobius"/>
    </source>
</evidence>
<evidence type="ECO:0000256" key="6">
    <source>
        <dbReference type="ARBA" id="ARBA00022670"/>
    </source>
</evidence>
<organism evidence="15 16">
    <name type="scientific">Cymbomonas tetramitiformis</name>
    <dbReference type="NCBI Taxonomy" id="36881"/>
    <lineage>
        <taxon>Eukaryota</taxon>
        <taxon>Viridiplantae</taxon>
        <taxon>Chlorophyta</taxon>
        <taxon>Pyramimonadophyceae</taxon>
        <taxon>Pyramimonadales</taxon>
        <taxon>Pyramimonadaceae</taxon>
        <taxon>Cymbomonas</taxon>
    </lineage>
</organism>
<evidence type="ECO:0000256" key="1">
    <source>
        <dbReference type="ARBA" id="ARBA00004141"/>
    </source>
</evidence>
<dbReference type="InterPro" id="IPR008915">
    <property type="entry name" value="Peptidase_M50"/>
</dbReference>
<keyword evidence="7 13" id="KW-0812">Transmembrane</keyword>
<dbReference type="PANTHER" id="PTHR31412:SF0">
    <property type="entry name" value="ZINC METALLOPROTEASE EGY1, CHLOROPLASTIC-RELATED"/>
    <property type="match status" value="1"/>
</dbReference>
<keyword evidence="4" id="KW-0150">Chloroplast</keyword>
<keyword evidence="9" id="KW-0809">Transit peptide</keyword>
<evidence type="ECO:0000259" key="14">
    <source>
        <dbReference type="Pfam" id="PF02163"/>
    </source>
</evidence>
<comment type="similarity">
    <text evidence="3">Belongs to the peptidase M50B family.</text>
</comment>
<evidence type="ECO:0000256" key="3">
    <source>
        <dbReference type="ARBA" id="ARBA00007931"/>
    </source>
</evidence>
<keyword evidence="10 13" id="KW-1133">Transmembrane helix</keyword>
<dbReference type="GO" id="GO:0016020">
    <property type="term" value="C:membrane"/>
    <property type="evidence" value="ECO:0007669"/>
    <property type="project" value="UniProtKB-SubCell"/>
</dbReference>
<dbReference type="CDD" id="cd06160">
    <property type="entry name" value="S2P-M50_like_2"/>
    <property type="match status" value="1"/>
</dbReference>
<keyword evidence="11 15" id="KW-0482">Metalloprotease</keyword>
<dbReference type="Pfam" id="PF02163">
    <property type="entry name" value="Peptidase_M50"/>
    <property type="match status" value="1"/>
</dbReference>
<dbReference type="GO" id="GO:0009507">
    <property type="term" value="C:chloroplast"/>
    <property type="evidence" value="ECO:0007669"/>
    <property type="project" value="UniProtKB-SubCell"/>
</dbReference>
<evidence type="ECO:0000256" key="7">
    <source>
        <dbReference type="ARBA" id="ARBA00022692"/>
    </source>
</evidence>
<feature type="transmembrane region" description="Helical" evidence="13">
    <location>
        <begin position="488"/>
        <end position="513"/>
    </location>
</feature>
<protein>
    <submittedName>
        <fullName evidence="15">Zinc metalloprotease egy1, chloroplastic</fullName>
    </submittedName>
</protein>
<dbReference type="EMBL" id="LGRX02000920">
    <property type="protein sequence ID" value="KAK3287295.1"/>
    <property type="molecule type" value="Genomic_DNA"/>
</dbReference>
<dbReference type="PANTHER" id="PTHR31412">
    <property type="entry name" value="ZINC METALLOPROTEASE EGY1"/>
    <property type="match status" value="1"/>
</dbReference>
<dbReference type="GO" id="GO:0006508">
    <property type="term" value="P:proteolysis"/>
    <property type="evidence" value="ECO:0007669"/>
    <property type="project" value="UniProtKB-KW"/>
</dbReference>
<evidence type="ECO:0000256" key="8">
    <source>
        <dbReference type="ARBA" id="ARBA00022801"/>
    </source>
</evidence>
<dbReference type="InterPro" id="IPR044838">
    <property type="entry name" value="EGY1-like"/>
</dbReference>
<keyword evidence="6" id="KW-0645">Protease</keyword>
<dbReference type="Proteomes" id="UP001190700">
    <property type="component" value="Unassembled WGS sequence"/>
</dbReference>
<evidence type="ECO:0000256" key="5">
    <source>
        <dbReference type="ARBA" id="ARBA00022640"/>
    </source>
</evidence>
<sequence>MPWKQNKDLRAVTCAYQVYSTAGKDEESKTPVQDTLSNLDKLLDIQEEGEVKKTVNNLNAILGIEDEVEEETSQSPREDKSKVSIGIAPEALEKILKADGEKLDKDKMNKMMDAVQKRNENDPAELENAEDILKEFESLVDLMTPESIPKEDIEKMKTKVFGYNTYWVTSDGPNPVLAEGGWIFKGNLRADMDVVYKSVKAALESEFGDKYLLLMAEEVDYDEDTPIDGTKRVTFVVTLASLNEPPPLSLWQYGAGFFLLLLTVGSAVQLGLVAQVSKLPPETVEFFSKPENRDLVDGGDVIPPGLENFDPVPFFDSALPITAVVLACAGLHELGHFVLANMRGVKLSPPFFIPNGQLGTFGAITLFRDRTPDRSSLFDISAAGPVAGGSLAAGIFLAGLVLSSQGGSDLVPVPSLLLDGSLLLGGLAKLVLQVEPSANSTVLVHPMLIAGWCALTTTALNCLPVGSLDGGRIVQSAFGRRALAFTGLLTYLGLALGVIGSALSLPFGLYILLTQRSNERPPFDDVSPWRDAGACEVVIRLPLIAKRAGSQISAHYLCTDMVIS</sequence>
<comment type="caution">
    <text evidence="15">The sequence shown here is derived from an EMBL/GenBank/DDBJ whole genome shotgun (WGS) entry which is preliminary data.</text>
</comment>
<evidence type="ECO:0000256" key="12">
    <source>
        <dbReference type="ARBA" id="ARBA00023136"/>
    </source>
</evidence>
<dbReference type="AlphaFoldDB" id="A0AAE0GZW0"/>
<comment type="subcellular location">
    <subcellularLocation>
        <location evidence="1">Membrane</location>
        <topology evidence="1">Multi-pass membrane protein</topology>
    </subcellularLocation>
    <subcellularLocation>
        <location evidence="2">Plastid</location>
        <location evidence="2">Chloroplast</location>
    </subcellularLocation>
</comment>
<evidence type="ECO:0000313" key="16">
    <source>
        <dbReference type="Proteomes" id="UP001190700"/>
    </source>
</evidence>
<gene>
    <name evidence="15" type="ORF">CYMTET_5189</name>
</gene>
<name>A0AAE0GZW0_9CHLO</name>